<feature type="compositionally biased region" description="Low complexity" evidence="1">
    <location>
        <begin position="265"/>
        <end position="297"/>
    </location>
</feature>
<feature type="region of interest" description="Disordered" evidence="1">
    <location>
        <begin position="265"/>
        <end position="298"/>
    </location>
</feature>
<evidence type="ECO:0000256" key="1">
    <source>
        <dbReference type="SAM" id="MobiDB-lite"/>
    </source>
</evidence>
<evidence type="ECO:0000313" key="2">
    <source>
        <dbReference type="EMBL" id="MBB5616607.1"/>
    </source>
</evidence>
<dbReference type="OrthoDB" id="5125808at2"/>
<evidence type="ECO:0008006" key="4">
    <source>
        <dbReference type="Google" id="ProtNLM"/>
    </source>
</evidence>
<proteinExistence type="predicted"/>
<dbReference type="AlphaFoldDB" id="A0A840XI92"/>
<comment type="caution">
    <text evidence="2">The sequence shown here is derived from an EMBL/GenBank/DDBJ whole genome shotgun (WGS) entry which is preliminary data.</text>
</comment>
<feature type="region of interest" description="Disordered" evidence="1">
    <location>
        <begin position="391"/>
        <end position="424"/>
    </location>
</feature>
<protein>
    <recommendedName>
        <fullName evidence="4">Protein kinase domain-containing protein</fullName>
    </recommendedName>
</protein>
<dbReference type="RefSeq" id="WP_153981206.1">
    <property type="nucleotide sequence ID" value="NZ_BAAANZ010000001.1"/>
</dbReference>
<keyword evidence="3" id="KW-1185">Reference proteome</keyword>
<gene>
    <name evidence="2" type="ORF">BJ959_000103</name>
</gene>
<name>A0A840XI92_9MICO</name>
<evidence type="ECO:0000313" key="3">
    <source>
        <dbReference type="Proteomes" id="UP000552883"/>
    </source>
</evidence>
<dbReference type="Proteomes" id="UP000552883">
    <property type="component" value="Unassembled WGS sequence"/>
</dbReference>
<sequence>MTSRLPADLPPALGGHRLVRMLAQDERAVSALVHADGRSHVARVFASTADPAAVEQELAVHDLLATAPAALRQHVVGLADLFTLPDGRLVALLDPVPGCRLDELLRPSAVDLSPGEAVTVLAPLVGAVAAGHELGLTGLPLRPSAIRFTAAGAPMIVELGDARVSPPLPDRYRATEPAYRADSAALRALADAVASALPPAEAEALRGILETVTMEGERGAAASALFGLAVPEPIRLEERAAVMLAPPPSVPRPFAPPAAAALSWPPAALDTGSSSASQSAEQSSVAGSGQTAAGASGRVSRVVDETLRAIALPEGVRRPILRGLQVAEFWLDDRRQRVGQREAVAPAGRAERDRGARPRLRPRYALMGAAGAAALLAAVVLAQDAGDASAETAAHDTLTDDGTGEAEEPQGGVTGIPDSAATRDAPERLLRPDVGEWPEIVATLVERWVACRGEESVADGDGARADRARADCAENVAHAGSAAAALIALDDERHAVLAAWARGGGEAVVVERMGGAVLVDLVASGPGGTTAASLLVMRSEAGWRIRDVLG</sequence>
<accession>A0A840XI92</accession>
<reference evidence="2 3" key="1">
    <citation type="submission" date="2020-08" db="EMBL/GenBank/DDBJ databases">
        <title>Sequencing the genomes of 1000 actinobacteria strains.</title>
        <authorList>
            <person name="Klenk H.-P."/>
        </authorList>
    </citation>
    <scope>NUCLEOTIDE SEQUENCE [LARGE SCALE GENOMIC DNA]</scope>
    <source>
        <strain evidence="2 3">DSM 23889</strain>
    </source>
</reference>
<organism evidence="2 3">
    <name type="scientific">Microcella frigidaquae</name>
    <dbReference type="NCBI Taxonomy" id="424758"/>
    <lineage>
        <taxon>Bacteria</taxon>
        <taxon>Bacillati</taxon>
        <taxon>Actinomycetota</taxon>
        <taxon>Actinomycetes</taxon>
        <taxon>Micrococcales</taxon>
        <taxon>Microbacteriaceae</taxon>
        <taxon>Microcella</taxon>
    </lineage>
</organism>
<dbReference type="EMBL" id="JACHBS010000001">
    <property type="protein sequence ID" value="MBB5616607.1"/>
    <property type="molecule type" value="Genomic_DNA"/>
</dbReference>